<dbReference type="EMBL" id="MU854513">
    <property type="protein sequence ID" value="KAK4033725.1"/>
    <property type="molecule type" value="Genomic_DNA"/>
</dbReference>
<keyword evidence="2" id="KW-1185">Reference proteome</keyword>
<sequence>MPPANSRRRASPPLPYFVDVLPAADPVGLAGHGASAFQDFLDGLHARAGSNSTTGNSSVGIPVVSDYADNPWPIFFDASGPANTSITRASMAYCVKEYRAWPRRWVAEASTPFIHPALYAGSAATRTVPRSEVATALGLGSNSLTGLPPVLQDAFAVSAAYAAKNAANSDLVMQLVESKATALLYSPDQGNWTIMEQLAALQALLVYQMVRLFDGDIRQRALAETVEPVQAAWTAALQARVGGEIFQGVDLQQAAMLDPLASAQFASGAGNHSAHAVTVNDDPATAWQRWLFNETARRTIITSFMIQGIYAMAKQGYCRLGPVVTDMSFTSGSRLWAAKTPGRWRRAVGETDPGWVNRMDFVDMLGRADPRNLDEFGVMMAVTYRGKDVIEDWMDREL</sequence>
<organism evidence="1 2">
    <name type="scientific">Parachaetomium inaequale</name>
    <dbReference type="NCBI Taxonomy" id="2588326"/>
    <lineage>
        <taxon>Eukaryota</taxon>
        <taxon>Fungi</taxon>
        <taxon>Dikarya</taxon>
        <taxon>Ascomycota</taxon>
        <taxon>Pezizomycotina</taxon>
        <taxon>Sordariomycetes</taxon>
        <taxon>Sordariomycetidae</taxon>
        <taxon>Sordariales</taxon>
        <taxon>Chaetomiaceae</taxon>
        <taxon>Parachaetomium</taxon>
    </lineage>
</organism>
<gene>
    <name evidence="1" type="ORF">C8A01DRAFT_39811</name>
</gene>
<evidence type="ECO:0000313" key="1">
    <source>
        <dbReference type="EMBL" id="KAK4033725.1"/>
    </source>
</evidence>
<dbReference type="Proteomes" id="UP001303115">
    <property type="component" value="Unassembled WGS sequence"/>
</dbReference>
<dbReference type="AlphaFoldDB" id="A0AAN6PAC1"/>
<reference evidence="2" key="1">
    <citation type="journal article" date="2023" name="Mol. Phylogenet. Evol.">
        <title>Genome-scale phylogeny and comparative genomics of the fungal order Sordariales.</title>
        <authorList>
            <person name="Hensen N."/>
            <person name="Bonometti L."/>
            <person name="Westerberg I."/>
            <person name="Brannstrom I.O."/>
            <person name="Guillou S."/>
            <person name="Cros-Aarteil S."/>
            <person name="Calhoun S."/>
            <person name="Haridas S."/>
            <person name="Kuo A."/>
            <person name="Mondo S."/>
            <person name="Pangilinan J."/>
            <person name="Riley R."/>
            <person name="LaButti K."/>
            <person name="Andreopoulos B."/>
            <person name="Lipzen A."/>
            <person name="Chen C."/>
            <person name="Yan M."/>
            <person name="Daum C."/>
            <person name="Ng V."/>
            <person name="Clum A."/>
            <person name="Steindorff A."/>
            <person name="Ohm R.A."/>
            <person name="Martin F."/>
            <person name="Silar P."/>
            <person name="Natvig D.O."/>
            <person name="Lalanne C."/>
            <person name="Gautier V."/>
            <person name="Ament-Velasquez S.L."/>
            <person name="Kruys A."/>
            <person name="Hutchinson M.I."/>
            <person name="Powell A.J."/>
            <person name="Barry K."/>
            <person name="Miller A.N."/>
            <person name="Grigoriev I.V."/>
            <person name="Debuchy R."/>
            <person name="Gladieux P."/>
            <person name="Hiltunen Thoren M."/>
            <person name="Johannesson H."/>
        </authorList>
    </citation>
    <scope>NUCLEOTIDE SEQUENCE [LARGE SCALE GENOMIC DNA]</scope>
    <source>
        <strain evidence="2">CBS 284.82</strain>
    </source>
</reference>
<proteinExistence type="predicted"/>
<name>A0AAN6PAC1_9PEZI</name>
<evidence type="ECO:0000313" key="2">
    <source>
        <dbReference type="Proteomes" id="UP001303115"/>
    </source>
</evidence>
<comment type="caution">
    <text evidence="1">The sequence shown here is derived from an EMBL/GenBank/DDBJ whole genome shotgun (WGS) entry which is preliminary data.</text>
</comment>
<accession>A0AAN6PAC1</accession>
<protein>
    <submittedName>
        <fullName evidence="1">Transcription factor gsfR2</fullName>
    </submittedName>
</protein>